<dbReference type="Proteomes" id="UP001617427">
    <property type="component" value="Unassembled WGS sequence"/>
</dbReference>
<evidence type="ECO:0000256" key="1">
    <source>
        <dbReference type="SAM" id="Phobius"/>
    </source>
</evidence>
<keyword evidence="1" id="KW-0812">Transmembrane</keyword>
<keyword evidence="3" id="KW-1185">Reference proteome</keyword>
<dbReference type="RefSeq" id="WP_402701368.1">
    <property type="nucleotide sequence ID" value="NZ_JBIUZV010000007.1"/>
</dbReference>
<protein>
    <submittedName>
        <fullName evidence="2">Lysis system i-spanin subunit Rz</fullName>
    </submittedName>
</protein>
<dbReference type="Pfam" id="PF03245">
    <property type="entry name" value="Phage_lysis"/>
    <property type="match status" value="1"/>
</dbReference>
<comment type="caution">
    <text evidence="2">The sequence shown here is derived from an EMBL/GenBank/DDBJ whole genome shotgun (WGS) entry which is preliminary data.</text>
</comment>
<organism evidence="2 3">
    <name type="scientific">Herbaspirillum chlorophenolicum</name>
    <dbReference type="NCBI Taxonomy" id="211589"/>
    <lineage>
        <taxon>Bacteria</taxon>
        <taxon>Pseudomonadati</taxon>
        <taxon>Pseudomonadota</taxon>
        <taxon>Betaproteobacteria</taxon>
        <taxon>Burkholderiales</taxon>
        <taxon>Oxalobacteraceae</taxon>
        <taxon>Herbaspirillum</taxon>
    </lineage>
</organism>
<gene>
    <name evidence="2" type="ORF">ACIPEN_14200</name>
</gene>
<feature type="transmembrane region" description="Helical" evidence="1">
    <location>
        <begin position="12"/>
        <end position="30"/>
    </location>
</feature>
<evidence type="ECO:0000313" key="3">
    <source>
        <dbReference type="Proteomes" id="UP001617427"/>
    </source>
</evidence>
<accession>A0ABW8F102</accession>
<dbReference type="InterPro" id="IPR004929">
    <property type="entry name" value="I-spanin"/>
</dbReference>
<dbReference type="EMBL" id="JBIUZV010000007">
    <property type="protein sequence ID" value="MFJ3046979.1"/>
    <property type="molecule type" value="Genomic_DNA"/>
</dbReference>
<keyword evidence="1" id="KW-0472">Membrane</keyword>
<keyword evidence="1" id="KW-1133">Transmembrane helix</keyword>
<proteinExistence type="predicted"/>
<reference evidence="2 3" key="1">
    <citation type="submission" date="2024-10" db="EMBL/GenBank/DDBJ databases">
        <title>The Natural Products Discovery Center: Release of the First 8490 Sequenced Strains for Exploring Actinobacteria Biosynthetic Diversity.</title>
        <authorList>
            <person name="Kalkreuter E."/>
            <person name="Kautsar S.A."/>
            <person name="Yang D."/>
            <person name="Bader C.D."/>
            <person name="Teijaro C.N."/>
            <person name="Fluegel L."/>
            <person name="Davis C.M."/>
            <person name="Simpson J.R."/>
            <person name="Lauterbach L."/>
            <person name="Steele A.D."/>
            <person name="Gui C."/>
            <person name="Meng S."/>
            <person name="Li G."/>
            <person name="Viehrig K."/>
            <person name="Ye F."/>
            <person name="Su P."/>
            <person name="Kiefer A.F."/>
            <person name="Nichols A."/>
            <person name="Cepeda A.J."/>
            <person name="Yan W."/>
            <person name="Fan B."/>
            <person name="Jiang Y."/>
            <person name="Adhikari A."/>
            <person name="Zheng C.-J."/>
            <person name="Schuster L."/>
            <person name="Cowan T.M."/>
            <person name="Smanski M.J."/>
            <person name="Chevrette M.G."/>
            <person name="De Carvalho L.P.S."/>
            <person name="Shen B."/>
        </authorList>
    </citation>
    <scope>NUCLEOTIDE SEQUENCE [LARGE SCALE GENOMIC DNA]</scope>
    <source>
        <strain evidence="2 3">NPDC087045</strain>
    </source>
</reference>
<name>A0ABW8F102_9BURK</name>
<evidence type="ECO:0000313" key="2">
    <source>
        <dbReference type="EMBL" id="MFJ3046979.1"/>
    </source>
</evidence>
<sequence>MIAPDWLRSGAAWMLRAGILAGALYIGWLVQGWRLGADVATLKGEVATANAAAANARADQAVRVLEAERKAHDGMQAVEDRLTKERDAAKNEKDAFIAGVRSGAIRLSVPVVGPVPAGAVGADSAAAGGAGKEARAELAPAAAEFLDDIAGEGDDGIRQANAIIDAYEAVRKALNVQTAKSE</sequence>